<sequence length="839" mass="97011">MIYMPSDKIDVLDQEPWLDLNLLLDNPTTKKRKYKSSFQAPGMMADDFGGWKFHDEIHDHVPNSALKTASLDFDSSKEITPDSLEELEGKNATPLHTGHKNSPGKFFHTLAHFDTPDLADQELIVLNKAQDFPAENTNSPDKISHSPTGLASESTASLRDEPLFTNSNTNPPVVLEQTSQLTSSSHPRPNNKSKRPRTKRYRHPEVQVRNPAAPLGLNSKPRFEKNPHFSGKNEDYFKIFGMEDEEFDALGQNILTNLQRKSTNLNLEVQAESSEFFKRLRGGKIMVWIFGNTVYRAEPEEQRLKLKYASTLSEFEKIFALKIESLINQGQSSTSEEMNTRGVYQLVLQFSDILWINNLRLLDSLGVKDEKDYLIAHALVYRWLLRCTQDDLEHLVLEIFKIALTLDPSKERIYRMSKRKKNGAIVFHGVISETQALLTEAVILLLATYYKTVNEEKWELVLGNDSRFLSHIVKNQTEAFHSVTRTSRAKMRLLKLFPWVGNFHEFNTYELLSGLRNHRNHRVDLDSYVQVEPRLEKGQYEEIGEIPSELTETGKVDSEQNMDTDSWVRWGWISIILQRAHTVMEKSLTIEFTQTMLDVEAFRMQVLGQNKHFAFKEIAENGFLKRTHIFLKVLLELNKRLIETLGHRPIDSLYLEEQNKIQAYFLHLIKSSPKVLSGDLKNNEEIDSGKPRFIQGLIFKAIDCSNIERLYLPYPEADAKVSQQEIIMTEAAAKMLACYYYQNNYLKWKNLFHDEDSFFRSFEKIERRLDLIPSYERFYRDSFPIMQKARLFPWVNPFITTSQQGRVTGLIFRAGHYARGAAKNVSKTTARGKKLRGEH</sequence>
<organism evidence="2 3">
    <name type="scientific">Puccinia graminis f. sp. tritici</name>
    <dbReference type="NCBI Taxonomy" id="56615"/>
    <lineage>
        <taxon>Eukaryota</taxon>
        <taxon>Fungi</taxon>
        <taxon>Dikarya</taxon>
        <taxon>Basidiomycota</taxon>
        <taxon>Pucciniomycotina</taxon>
        <taxon>Pucciniomycetes</taxon>
        <taxon>Pucciniales</taxon>
        <taxon>Pucciniaceae</taxon>
        <taxon>Puccinia</taxon>
    </lineage>
</organism>
<dbReference type="Proteomes" id="UP000324748">
    <property type="component" value="Unassembled WGS sequence"/>
</dbReference>
<dbReference type="EMBL" id="VSWC01000132">
    <property type="protein sequence ID" value="KAA1079676.1"/>
    <property type="molecule type" value="Genomic_DNA"/>
</dbReference>
<feature type="compositionally biased region" description="Polar residues" evidence="1">
    <location>
        <begin position="135"/>
        <end position="157"/>
    </location>
</feature>
<dbReference type="AlphaFoldDB" id="A0A5B0MU64"/>
<reference evidence="2 3" key="1">
    <citation type="submission" date="2019-05" db="EMBL/GenBank/DDBJ databases">
        <title>Emergence of the Ug99 lineage of the wheat stem rust pathogen through somatic hybridization.</title>
        <authorList>
            <person name="Li F."/>
            <person name="Upadhyaya N.M."/>
            <person name="Sperschneider J."/>
            <person name="Matny O."/>
            <person name="Nguyen-Phuc H."/>
            <person name="Mago R."/>
            <person name="Raley C."/>
            <person name="Miller M.E."/>
            <person name="Silverstein K.A.T."/>
            <person name="Henningsen E."/>
            <person name="Hirsch C.D."/>
            <person name="Visser B."/>
            <person name="Pretorius Z.A."/>
            <person name="Steffenson B.J."/>
            <person name="Schwessinger B."/>
            <person name="Dodds P.N."/>
            <person name="Figueroa M."/>
        </authorList>
    </citation>
    <scope>NUCLEOTIDE SEQUENCE [LARGE SCALE GENOMIC DNA]</scope>
    <source>
        <strain evidence="2">21-0</strain>
    </source>
</reference>
<keyword evidence="3" id="KW-1185">Reference proteome</keyword>
<name>A0A5B0MU64_PUCGR</name>
<evidence type="ECO:0000313" key="3">
    <source>
        <dbReference type="Proteomes" id="UP000324748"/>
    </source>
</evidence>
<proteinExistence type="predicted"/>
<feature type="compositionally biased region" description="Polar residues" evidence="1">
    <location>
        <begin position="164"/>
        <end position="188"/>
    </location>
</feature>
<feature type="region of interest" description="Disordered" evidence="1">
    <location>
        <begin position="133"/>
        <end position="202"/>
    </location>
</feature>
<comment type="caution">
    <text evidence="2">The sequence shown here is derived from an EMBL/GenBank/DDBJ whole genome shotgun (WGS) entry which is preliminary data.</text>
</comment>
<protein>
    <submittedName>
        <fullName evidence="2">Uncharacterized protein</fullName>
    </submittedName>
</protein>
<feature type="compositionally biased region" description="Basic residues" evidence="1">
    <location>
        <begin position="189"/>
        <end position="202"/>
    </location>
</feature>
<evidence type="ECO:0000256" key="1">
    <source>
        <dbReference type="SAM" id="MobiDB-lite"/>
    </source>
</evidence>
<accession>A0A5B0MU64</accession>
<evidence type="ECO:0000313" key="2">
    <source>
        <dbReference type="EMBL" id="KAA1079676.1"/>
    </source>
</evidence>
<dbReference type="OrthoDB" id="2510938at2759"/>
<gene>
    <name evidence="2" type="ORF">PGT21_020646</name>
</gene>